<organism evidence="2 3">
    <name type="scientific">Silvibacterium bohemicum</name>
    <dbReference type="NCBI Taxonomy" id="1577686"/>
    <lineage>
        <taxon>Bacteria</taxon>
        <taxon>Pseudomonadati</taxon>
        <taxon>Acidobacteriota</taxon>
        <taxon>Terriglobia</taxon>
        <taxon>Terriglobales</taxon>
        <taxon>Acidobacteriaceae</taxon>
        <taxon>Silvibacterium</taxon>
    </lineage>
</organism>
<protein>
    <submittedName>
        <fullName evidence="2">Uncharacterized protein</fullName>
    </submittedName>
</protein>
<keyword evidence="3" id="KW-1185">Reference proteome</keyword>
<reference evidence="2 3" key="1">
    <citation type="submission" date="2020-08" db="EMBL/GenBank/DDBJ databases">
        <title>Genomic Encyclopedia of Type Strains, Phase IV (KMG-IV): sequencing the most valuable type-strain genomes for metagenomic binning, comparative biology and taxonomic classification.</title>
        <authorList>
            <person name="Goeker M."/>
        </authorList>
    </citation>
    <scope>NUCLEOTIDE SEQUENCE [LARGE SCALE GENOMIC DNA]</scope>
    <source>
        <strain evidence="2 3">DSM 103733</strain>
    </source>
</reference>
<accession>A0A841JYU0</accession>
<evidence type="ECO:0000256" key="1">
    <source>
        <dbReference type="SAM" id="MobiDB-lite"/>
    </source>
</evidence>
<sequence>MRDESKHPEASFEANLDTQPDDQNSSQVFDDADRRGFLKCKAWAGTGLIWSFSGGVPVSRAFQDATLSGAAVEIHEGQSA</sequence>
<feature type="compositionally biased region" description="Basic and acidic residues" evidence="1">
    <location>
        <begin position="1"/>
        <end position="10"/>
    </location>
</feature>
<comment type="caution">
    <text evidence="2">The sequence shown here is derived from an EMBL/GenBank/DDBJ whole genome shotgun (WGS) entry which is preliminary data.</text>
</comment>
<dbReference type="Proteomes" id="UP000538666">
    <property type="component" value="Unassembled WGS sequence"/>
</dbReference>
<feature type="region of interest" description="Disordered" evidence="1">
    <location>
        <begin position="1"/>
        <end position="30"/>
    </location>
</feature>
<dbReference type="EMBL" id="JACHEK010000010">
    <property type="protein sequence ID" value="MBB6146496.1"/>
    <property type="molecule type" value="Genomic_DNA"/>
</dbReference>
<gene>
    <name evidence="2" type="ORF">HNQ77_004475</name>
</gene>
<feature type="compositionally biased region" description="Polar residues" evidence="1">
    <location>
        <begin position="16"/>
        <end position="28"/>
    </location>
</feature>
<dbReference type="RefSeq" id="WP_050060454.1">
    <property type="nucleotide sequence ID" value="NZ_JACHEK010000010.1"/>
</dbReference>
<proteinExistence type="predicted"/>
<dbReference type="OrthoDB" id="9780884at2"/>
<dbReference type="PROSITE" id="PS51318">
    <property type="entry name" value="TAT"/>
    <property type="match status" value="1"/>
</dbReference>
<dbReference type="AlphaFoldDB" id="A0A841JYU0"/>
<dbReference type="InterPro" id="IPR006311">
    <property type="entry name" value="TAT_signal"/>
</dbReference>
<evidence type="ECO:0000313" key="2">
    <source>
        <dbReference type="EMBL" id="MBB6146496.1"/>
    </source>
</evidence>
<name>A0A841JYU0_9BACT</name>
<evidence type="ECO:0000313" key="3">
    <source>
        <dbReference type="Proteomes" id="UP000538666"/>
    </source>
</evidence>